<keyword evidence="3" id="KW-1185">Reference proteome</keyword>
<sequence>MECEDKSMERQKLVDGGPDEEDELTLPTSLGTTAQSKTPISPPNVYSATGSDSQQSQSLGKVSSEAKLSYLNERKSIELENARKTSVERKKKILKEKSDPESELSPECSNNLIDLKRDEPRMTTVTVETHDKLNSLPSQKSHISLPLPSTSSYPLLIKSPSKSHITSSLQSFSTRSIKHHSFDSDLDVKYMEKNLISLLDDFHNGKLKAFSGSSMNQMKNIRDQQERLSKLHFDLGMSTTSSNDSKNDQMAQLVAKLNEISHSIEKLNSSNSET</sequence>
<protein>
    <submittedName>
        <fullName evidence="2">CLUMA_CG014370, isoform A</fullName>
    </submittedName>
</protein>
<gene>
    <name evidence="2" type="ORF">CLUMA_CG014370</name>
</gene>
<dbReference type="Proteomes" id="UP000183832">
    <property type="component" value="Unassembled WGS sequence"/>
</dbReference>
<evidence type="ECO:0000313" key="3">
    <source>
        <dbReference type="Proteomes" id="UP000183832"/>
    </source>
</evidence>
<feature type="region of interest" description="Disordered" evidence="1">
    <location>
        <begin position="81"/>
        <end position="108"/>
    </location>
</feature>
<accession>A0A1J1ILF6</accession>
<reference evidence="2 3" key="1">
    <citation type="submission" date="2015-04" db="EMBL/GenBank/DDBJ databases">
        <authorList>
            <person name="Syromyatnikov M.Y."/>
            <person name="Popov V.N."/>
        </authorList>
    </citation>
    <scope>NUCLEOTIDE SEQUENCE [LARGE SCALE GENOMIC DNA]</scope>
</reference>
<dbReference type="Pfam" id="PF13270">
    <property type="entry name" value="CCDC28"/>
    <property type="match status" value="1"/>
</dbReference>
<organism evidence="2 3">
    <name type="scientific">Clunio marinus</name>
    <dbReference type="NCBI Taxonomy" id="568069"/>
    <lineage>
        <taxon>Eukaryota</taxon>
        <taxon>Metazoa</taxon>
        <taxon>Ecdysozoa</taxon>
        <taxon>Arthropoda</taxon>
        <taxon>Hexapoda</taxon>
        <taxon>Insecta</taxon>
        <taxon>Pterygota</taxon>
        <taxon>Neoptera</taxon>
        <taxon>Endopterygota</taxon>
        <taxon>Diptera</taxon>
        <taxon>Nematocera</taxon>
        <taxon>Chironomoidea</taxon>
        <taxon>Chironomidae</taxon>
        <taxon>Clunio</taxon>
    </lineage>
</organism>
<dbReference type="PANTHER" id="PTHR13400:SF4">
    <property type="entry name" value="COILED-COIL DOMAIN-CONTAINING PROTEIN 28A-LIKE PROTEIN"/>
    <property type="match status" value="1"/>
</dbReference>
<feature type="region of interest" description="Disordered" evidence="1">
    <location>
        <begin position="1"/>
        <end position="63"/>
    </location>
</feature>
<dbReference type="InterPro" id="IPR025271">
    <property type="entry name" value="CCDC28"/>
</dbReference>
<evidence type="ECO:0000256" key="1">
    <source>
        <dbReference type="SAM" id="MobiDB-lite"/>
    </source>
</evidence>
<dbReference type="AlphaFoldDB" id="A0A1J1ILF6"/>
<feature type="compositionally biased region" description="Polar residues" evidence="1">
    <location>
        <begin position="26"/>
        <end position="61"/>
    </location>
</feature>
<dbReference type="OrthoDB" id="9977011at2759"/>
<feature type="compositionally biased region" description="Basic and acidic residues" evidence="1">
    <location>
        <begin position="1"/>
        <end position="13"/>
    </location>
</feature>
<evidence type="ECO:0000313" key="2">
    <source>
        <dbReference type="EMBL" id="CRL01071.1"/>
    </source>
</evidence>
<name>A0A1J1ILF6_9DIPT</name>
<proteinExistence type="predicted"/>
<dbReference type="EMBL" id="CVRI01000055">
    <property type="protein sequence ID" value="CRL01071.1"/>
    <property type="molecule type" value="Genomic_DNA"/>
</dbReference>
<dbReference type="PANTHER" id="PTHR13400">
    <property type="entry name" value="CHEMOKINE C-C MOTIF RECEPTOR 1"/>
    <property type="match status" value="1"/>
</dbReference>